<dbReference type="GO" id="GO:0004674">
    <property type="term" value="F:protein serine/threonine kinase activity"/>
    <property type="evidence" value="ECO:0007669"/>
    <property type="project" value="TreeGrafter"/>
</dbReference>
<accession>A0A139HFN0</accession>
<dbReference type="Gene3D" id="1.10.510.10">
    <property type="entry name" value="Transferase(Phosphotransferase) domain 1"/>
    <property type="match status" value="1"/>
</dbReference>
<name>A0A139HFN0_9PEZI</name>
<dbReference type="AlphaFoldDB" id="A0A139HFN0"/>
<dbReference type="PROSITE" id="PS00108">
    <property type="entry name" value="PROTEIN_KINASE_ST"/>
    <property type="match status" value="1"/>
</dbReference>
<feature type="compositionally biased region" description="Acidic residues" evidence="5">
    <location>
        <begin position="226"/>
        <end position="236"/>
    </location>
</feature>
<dbReference type="Proteomes" id="UP000070133">
    <property type="component" value="Unassembled WGS sequence"/>
</dbReference>
<proteinExistence type="predicted"/>
<dbReference type="InterPro" id="IPR050660">
    <property type="entry name" value="NEK_Ser/Thr_kinase"/>
</dbReference>
<dbReference type="PROSITE" id="PS50011">
    <property type="entry name" value="PROTEIN_KINASE_DOM"/>
    <property type="match status" value="1"/>
</dbReference>
<feature type="compositionally biased region" description="Low complexity" evidence="5">
    <location>
        <begin position="167"/>
        <end position="182"/>
    </location>
</feature>
<feature type="compositionally biased region" description="Acidic residues" evidence="5">
    <location>
        <begin position="156"/>
        <end position="166"/>
    </location>
</feature>
<feature type="compositionally biased region" description="Basic and acidic residues" evidence="5">
    <location>
        <begin position="366"/>
        <end position="376"/>
    </location>
</feature>
<feature type="region of interest" description="Disordered" evidence="5">
    <location>
        <begin position="1"/>
        <end position="376"/>
    </location>
</feature>
<keyword evidence="4" id="KW-0067">ATP-binding</keyword>
<evidence type="ECO:0000313" key="8">
    <source>
        <dbReference type="Proteomes" id="UP000070133"/>
    </source>
</evidence>
<feature type="compositionally biased region" description="Polar residues" evidence="5">
    <location>
        <begin position="355"/>
        <end position="365"/>
    </location>
</feature>
<feature type="compositionally biased region" description="Polar residues" evidence="5">
    <location>
        <begin position="1"/>
        <end position="14"/>
    </location>
</feature>
<comment type="caution">
    <text evidence="7">The sequence shown here is derived from an EMBL/GenBank/DDBJ whole genome shotgun (WGS) entry which is preliminary data.</text>
</comment>
<evidence type="ECO:0000313" key="7">
    <source>
        <dbReference type="EMBL" id="KXT01169.1"/>
    </source>
</evidence>
<dbReference type="OrthoDB" id="310217at2759"/>
<dbReference type="EMBL" id="LFZN01000060">
    <property type="protein sequence ID" value="KXT01169.1"/>
    <property type="molecule type" value="Genomic_DNA"/>
</dbReference>
<feature type="compositionally biased region" description="Basic residues" evidence="5">
    <location>
        <begin position="77"/>
        <end position="88"/>
    </location>
</feature>
<dbReference type="SUPFAM" id="SSF56112">
    <property type="entry name" value="Protein kinase-like (PK-like)"/>
    <property type="match status" value="1"/>
</dbReference>
<dbReference type="Pfam" id="PF00069">
    <property type="entry name" value="Pkinase"/>
    <property type="match status" value="1"/>
</dbReference>
<protein>
    <recommendedName>
        <fullName evidence="6">Protein kinase domain-containing protein</fullName>
    </recommendedName>
</protein>
<evidence type="ECO:0000256" key="4">
    <source>
        <dbReference type="ARBA" id="ARBA00022840"/>
    </source>
</evidence>
<keyword evidence="8" id="KW-1185">Reference proteome</keyword>
<evidence type="ECO:0000256" key="2">
    <source>
        <dbReference type="ARBA" id="ARBA00022741"/>
    </source>
</evidence>
<feature type="compositionally biased region" description="Polar residues" evidence="5">
    <location>
        <begin position="333"/>
        <end position="346"/>
    </location>
</feature>
<dbReference type="SMART" id="SM00220">
    <property type="entry name" value="S_TKc"/>
    <property type="match status" value="1"/>
</dbReference>
<dbReference type="InterPro" id="IPR000719">
    <property type="entry name" value="Prot_kinase_dom"/>
</dbReference>
<evidence type="ECO:0000259" key="6">
    <source>
        <dbReference type="PROSITE" id="PS50011"/>
    </source>
</evidence>
<feature type="domain" description="Protein kinase" evidence="6">
    <location>
        <begin position="546"/>
        <end position="875"/>
    </location>
</feature>
<evidence type="ECO:0000256" key="1">
    <source>
        <dbReference type="ARBA" id="ARBA00022679"/>
    </source>
</evidence>
<keyword evidence="3" id="KW-0418">Kinase</keyword>
<dbReference type="STRING" id="321146.A0A139HFN0"/>
<dbReference type="GO" id="GO:0005524">
    <property type="term" value="F:ATP binding"/>
    <property type="evidence" value="ECO:0007669"/>
    <property type="project" value="UniProtKB-KW"/>
</dbReference>
<dbReference type="PANTHER" id="PTHR43671">
    <property type="entry name" value="SERINE/THREONINE-PROTEIN KINASE NEK"/>
    <property type="match status" value="1"/>
</dbReference>
<evidence type="ECO:0000256" key="5">
    <source>
        <dbReference type="SAM" id="MobiDB-lite"/>
    </source>
</evidence>
<sequence length="911" mass="99867">MARTRSGSNASAQATGRGRSKSATPVPAPGAAGGSSKVMRRSKRLAGAEESNGGDSSDEDNKPRPGKSVGKISVNSKRGRKGKKKKKKKDNEEEDQEAAVDGLSIIKEDDEEDEAAFEPDTGQRPVSPQRLNGHGAPADPSTQDALRNDDIAEVPAPEDEDIDTEQQTETTSPRPENGCNENGDNDGDSSATSHRSPTEDGNAPPALDPNGPSTSSTHSSLRDLFDDPDDDAEDFESPMNGDADEANGVPAVPGELGGAAANEDQAEGSAIGSTLALAESERSPAMPVVSEPSKAGDSHGPGVGHLEDAAMPREGVLIDDETRQKSRKRKSSDLASETQPSQGNGSKSKRPRVDSSGQTRIPTQPEQEHDSSHKLTAEEANSWNSNWMKNWQVLHGNGCSLAECNEYRELYAKAVEIQEDAGIAVPPPGEWGGMYVKRIPRAHLDNTRAKLKRKYMDHVEGLWTTYINRVASRGDSQHPEKTARMAEKERVRMKKHAAKPTGWPYKPNDEPADVPPLSPEVKGGKLAVELGFGLPQSLPPTLQGTWNFSHSLGVGAYGHAGLWEQFDQAGNIIKRIAVKETYLPGSKFTNAMYWATDKRPQLPKEGVMMQDLNRLPTSTNIVKCHAMAGDFWYAQHKLQRLYLEYCPHGDLQSMIGEHRLLQERKAADGRSINHRIPVNLLWSVFEALISATCLMKNGCLPPNQALAGWTPMLHRDIKPANIVLTPPSNVNSRNVACWPGIPVPKLADFGIGTYIDSKNEPKNSWLRSNPFGTLGYMAPERLITSRPPADPSKIDIWSSARVILALMNLDEKEEDVFHYAGENSEDILHFKDGVRDYYDDRCPKLVGMVERCLSEDPGLRPGVEDLWQEIQNEVARYGDLDMEVLPLKQTAIGDDEPLARYKMEPWPMWSR</sequence>
<feature type="region of interest" description="Disordered" evidence="5">
    <location>
        <begin position="496"/>
        <end position="515"/>
    </location>
</feature>
<gene>
    <name evidence="7" type="ORF">AC578_625</name>
</gene>
<dbReference type="InterPro" id="IPR011009">
    <property type="entry name" value="Kinase-like_dom_sf"/>
</dbReference>
<keyword evidence="1" id="KW-0808">Transferase</keyword>
<dbReference type="PANTHER" id="PTHR43671:SF85">
    <property type="entry name" value="KINASE, PUTATIVE-RELATED"/>
    <property type="match status" value="1"/>
</dbReference>
<evidence type="ECO:0000256" key="3">
    <source>
        <dbReference type="ARBA" id="ARBA00022777"/>
    </source>
</evidence>
<keyword evidence="2" id="KW-0547">Nucleotide-binding</keyword>
<dbReference type="InterPro" id="IPR008271">
    <property type="entry name" value="Ser/Thr_kinase_AS"/>
</dbReference>
<organism evidence="7 8">
    <name type="scientific">Pseudocercospora eumusae</name>
    <dbReference type="NCBI Taxonomy" id="321146"/>
    <lineage>
        <taxon>Eukaryota</taxon>
        <taxon>Fungi</taxon>
        <taxon>Dikarya</taxon>
        <taxon>Ascomycota</taxon>
        <taxon>Pezizomycotina</taxon>
        <taxon>Dothideomycetes</taxon>
        <taxon>Dothideomycetidae</taxon>
        <taxon>Mycosphaerellales</taxon>
        <taxon>Mycosphaerellaceae</taxon>
        <taxon>Pseudocercospora</taxon>
    </lineage>
</organism>
<feature type="compositionally biased region" description="Acidic residues" evidence="5">
    <location>
        <begin position="108"/>
        <end position="117"/>
    </location>
</feature>
<reference evidence="7 8" key="1">
    <citation type="submission" date="2015-07" db="EMBL/GenBank/DDBJ databases">
        <title>Comparative genomics of the Sigatoka disease complex on banana suggests a link between parallel evolutionary changes in Pseudocercospora fijiensis and Pseudocercospora eumusae and increased virulence on the banana host.</title>
        <authorList>
            <person name="Chang T.-C."/>
            <person name="Salvucci A."/>
            <person name="Crous P.W."/>
            <person name="Stergiopoulos I."/>
        </authorList>
    </citation>
    <scope>NUCLEOTIDE SEQUENCE [LARGE SCALE GENOMIC DNA]</scope>
    <source>
        <strain evidence="7 8">CBS 114824</strain>
    </source>
</reference>